<dbReference type="InterPro" id="IPR037165">
    <property type="entry name" value="AldOxase/xan_DH_Mopterin-bd_sf"/>
</dbReference>
<dbReference type="Pfam" id="PF02738">
    <property type="entry name" value="MoCoBD_1"/>
    <property type="match status" value="1"/>
</dbReference>
<dbReference type="SUPFAM" id="SSF56003">
    <property type="entry name" value="Molybdenum cofactor-binding domain"/>
    <property type="match status" value="1"/>
</dbReference>
<dbReference type="PANTHER" id="PTHR11908">
    <property type="entry name" value="XANTHINE DEHYDROGENASE"/>
    <property type="match status" value="1"/>
</dbReference>
<evidence type="ECO:0000256" key="1">
    <source>
        <dbReference type="ARBA" id="ARBA00022505"/>
    </source>
</evidence>
<dbReference type="GO" id="GO:0005506">
    <property type="term" value="F:iron ion binding"/>
    <property type="evidence" value="ECO:0007669"/>
    <property type="project" value="InterPro"/>
</dbReference>
<reference evidence="4 5" key="1">
    <citation type="journal article" date="2014" name="Nature">
        <title>An environmental bacterial taxon with a large and distinct metabolic repertoire.</title>
        <authorList>
            <person name="Wilson M.C."/>
            <person name="Mori T."/>
            <person name="Ruckert C."/>
            <person name="Uria A.R."/>
            <person name="Helf M.J."/>
            <person name="Takada K."/>
            <person name="Gernert C."/>
            <person name="Steffens U.A."/>
            <person name="Heycke N."/>
            <person name="Schmitt S."/>
            <person name="Rinke C."/>
            <person name="Helfrich E.J."/>
            <person name="Brachmann A.O."/>
            <person name="Gurgui C."/>
            <person name="Wakimoto T."/>
            <person name="Kracht M."/>
            <person name="Crusemann M."/>
            <person name="Hentschel U."/>
            <person name="Abe I."/>
            <person name="Matsunaga S."/>
            <person name="Kalinowski J."/>
            <person name="Takeyama H."/>
            <person name="Piel J."/>
        </authorList>
    </citation>
    <scope>NUCLEOTIDE SEQUENCE [LARGE SCALE GENOMIC DNA]</scope>
    <source>
        <strain evidence="5">TSY2</strain>
    </source>
</reference>
<dbReference type="InterPro" id="IPR008274">
    <property type="entry name" value="AldOxase/xan_DH_MoCoBD1"/>
</dbReference>
<dbReference type="Proteomes" id="UP000019140">
    <property type="component" value="Unassembled WGS sequence"/>
</dbReference>
<accession>W4M9L6</accession>
<protein>
    <submittedName>
        <fullName evidence="4">Uncharacterized protein</fullName>
    </submittedName>
</protein>
<evidence type="ECO:0000259" key="2">
    <source>
        <dbReference type="Pfam" id="PF02738"/>
    </source>
</evidence>
<dbReference type="Gene3D" id="3.30.365.10">
    <property type="entry name" value="Aldehyde oxidase/xanthine dehydrogenase, molybdopterin binding domain"/>
    <property type="match status" value="4"/>
</dbReference>
<dbReference type="EMBL" id="AZHX01000739">
    <property type="protein sequence ID" value="ETX06297.1"/>
    <property type="molecule type" value="Genomic_DNA"/>
</dbReference>
<organism evidence="4 5">
    <name type="scientific">Candidatus Entotheonella gemina</name>
    <dbReference type="NCBI Taxonomy" id="1429439"/>
    <lineage>
        <taxon>Bacteria</taxon>
        <taxon>Pseudomonadati</taxon>
        <taxon>Nitrospinota/Tectimicrobiota group</taxon>
        <taxon>Candidatus Tectimicrobiota</taxon>
        <taxon>Candidatus Entotheonellia</taxon>
        <taxon>Candidatus Entotheonellales</taxon>
        <taxon>Candidatus Entotheonellaceae</taxon>
        <taxon>Candidatus Entotheonella</taxon>
    </lineage>
</organism>
<evidence type="ECO:0000313" key="5">
    <source>
        <dbReference type="Proteomes" id="UP000019140"/>
    </source>
</evidence>
<feature type="non-terminal residue" evidence="4">
    <location>
        <position position="1"/>
    </location>
</feature>
<dbReference type="PATRIC" id="fig|1429439.4.peg.3051"/>
<dbReference type="GO" id="GO:0016491">
    <property type="term" value="F:oxidoreductase activity"/>
    <property type="evidence" value="ECO:0007669"/>
    <property type="project" value="InterPro"/>
</dbReference>
<keyword evidence="5" id="KW-1185">Reference proteome</keyword>
<proteinExistence type="predicted"/>
<dbReference type="InterPro" id="IPR046867">
    <property type="entry name" value="AldOxase/xan_DH_MoCoBD2"/>
</dbReference>
<gene>
    <name evidence="4" type="ORF">ETSY2_18000</name>
</gene>
<keyword evidence="1" id="KW-0500">Molybdenum</keyword>
<comment type="caution">
    <text evidence="4">The sequence shown here is derived from an EMBL/GenBank/DDBJ whole genome shotgun (WGS) entry which is preliminary data.</text>
</comment>
<name>W4M9L6_9BACT</name>
<feature type="domain" description="Aldehyde oxidase/xanthine dehydrogenase first molybdopterin binding" evidence="2">
    <location>
        <begin position="1"/>
        <end position="187"/>
    </location>
</feature>
<sequence length="533" mass="55721">DGTVTVWCSSQGHFALRDHCAAILGVGVSNVKIVPMEIGGGFGGKGQGGCYLEPVAAVLSRKAGQPVKITMTRTEVFEGTGPTSASHIRVKLGAARDGRLTAAECRLIYEAGAFPGSPVPSGCRTMLAPYTIENAYIEGIDVVVNTQKAAAYRAPGSPVAAFAAESVIDELCEQLAMDPIEFRLRNAAKEGTRQPTGPVFRRIGFEEILQAAQAHPHLDAPLRGPNQGRGVAAGAWFNSSGPASAIASVNPDGTVSLVEGSPDIGGSRAAMAMQVAEVLGLPIESVKPSIADTDSIGYSSGAGGSGVTFKMGTVCYEAAQDIKRQLIERAARIWQVDEGNVVYDKGVLRHAQDPEQQLSFATLARRLNGTGGPVVGRATVNPGGVGNAFGLHIVDVEVDPETGKVTILRYTALQDAGKAIHPSYVEGQIQGGAVQGVGWALNEAYYLNDQGQMMNASFLDYRMPTSLDLPMIDTVIVEVPNPGHPFGVRGVGEVSLVPPMAAIANAISNAVGVRMTRLPMSPGAVLAELWDKA</sequence>
<dbReference type="Pfam" id="PF20256">
    <property type="entry name" value="MoCoBD_2"/>
    <property type="match status" value="1"/>
</dbReference>
<dbReference type="HOGENOM" id="CLU_510506_0_0_7"/>
<dbReference type="AlphaFoldDB" id="W4M9L6"/>
<dbReference type="InterPro" id="IPR016208">
    <property type="entry name" value="Ald_Oxase/xanthine_DH-like"/>
</dbReference>
<feature type="domain" description="Aldehyde oxidase/xanthine dehydrogenase second molybdopterin binding" evidence="3">
    <location>
        <begin position="229"/>
        <end position="470"/>
    </location>
</feature>
<dbReference type="PANTHER" id="PTHR11908:SF132">
    <property type="entry name" value="ALDEHYDE OXIDASE 1-RELATED"/>
    <property type="match status" value="1"/>
</dbReference>
<evidence type="ECO:0000259" key="3">
    <source>
        <dbReference type="Pfam" id="PF20256"/>
    </source>
</evidence>
<evidence type="ECO:0000313" key="4">
    <source>
        <dbReference type="EMBL" id="ETX06297.1"/>
    </source>
</evidence>